<feature type="signal peptide" evidence="1">
    <location>
        <begin position="1"/>
        <end position="19"/>
    </location>
</feature>
<name>A0A327WC49_9BACT</name>
<organism evidence="2 3">
    <name type="scientific">Chitinophaga dinghuensis</name>
    <dbReference type="NCBI Taxonomy" id="1539050"/>
    <lineage>
        <taxon>Bacteria</taxon>
        <taxon>Pseudomonadati</taxon>
        <taxon>Bacteroidota</taxon>
        <taxon>Chitinophagia</taxon>
        <taxon>Chitinophagales</taxon>
        <taxon>Chitinophagaceae</taxon>
        <taxon>Chitinophaga</taxon>
    </lineage>
</organism>
<comment type="caution">
    <text evidence="2">The sequence shown here is derived from an EMBL/GenBank/DDBJ whole genome shotgun (WGS) entry which is preliminary data.</text>
</comment>
<evidence type="ECO:0008006" key="4">
    <source>
        <dbReference type="Google" id="ProtNLM"/>
    </source>
</evidence>
<evidence type="ECO:0000313" key="2">
    <source>
        <dbReference type="EMBL" id="RAJ88183.1"/>
    </source>
</evidence>
<dbReference type="RefSeq" id="WP_111590829.1">
    <property type="nucleotide sequence ID" value="NZ_QLMA01000001.1"/>
</dbReference>
<dbReference type="EMBL" id="QLMA01000001">
    <property type="protein sequence ID" value="RAJ88183.1"/>
    <property type="molecule type" value="Genomic_DNA"/>
</dbReference>
<dbReference type="OrthoDB" id="6402335at2"/>
<evidence type="ECO:0000256" key="1">
    <source>
        <dbReference type="SAM" id="SignalP"/>
    </source>
</evidence>
<dbReference type="AlphaFoldDB" id="A0A327WC49"/>
<evidence type="ECO:0000313" key="3">
    <source>
        <dbReference type="Proteomes" id="UP000249819"/>
    </source>
</evidence>
<keyword evidence="3" id="KW-1185">Reference proteome</keyword>
<accession>A0A327WC49</accession>
<proteinExistence type="predicted"/>
<feature type="chain" id="PRO_5016427304" description="Zn-dependent protease DUF2268" evidence="1">
    <location>
        <begin position="20"/>
        <end position="434"/>
    </location>
</feature>
<sequence length="434" mass="48506">MKKSICLLLSVFTVTTAFSQGKSPIVTTDIPLFWNAYDAVTATTDSSRQAALLQTMYFDKGSAGLKAMMEARRYTVKDYMNAIRRYPEFWKTIRPNMMKVDKYAAEIQKGITAFKKIYPAKPASIYFTVGAMRSNGTTQADKVLIGAEIAMADSSVVTTEFPDQLGYLKTFFSSNPIKDLPFLNIHEYVHTQQKSTIGELLLTQCVIEGVAEFVAVKAMGIPSPNPPIAFGKANDIALKEAFSKCMFSPFTDNWLYNNAKNAFGMRDLGYYMGYAICEKYYEQAKDKKAAIKSMIELDYNNESLLYQFVDSTHYFDQPVSVLKAAYEASRPVVSSISGFDKGFGGVVAPGKHQIVIQFSQPLDKRFRNFEIGPAGESAVMRVQKVVGFTTNPSAIIVDVDLLPNKHYQLVLGEEFRTKESIPLRKYLIDITTGE</sequence>
<gene>
    <name evidence="2" type="ORF">CLV59_101950</name>
</gene>
<keyword evidence="1" id="KW-0732">Signal</keyword>
<reference evidence="2 3" key="1">
    <citation type="submission" date="2018-06" db="EMBL/GenBank/DDBJ databases">
        <title>Genomic Encyclopedia of Archaeal and Bacterial Type Strains, Phase II (KMG-II): from individual species to whole genera.</title>
        <authorList>
            <person name="Goeker M."/>
        </authorList>
    </citation>
    <scope>NUCLEOTIDE SEQUENCE [LARGE SCALE GENOMIC DNA]</scope>
    <source>
        <strain evidence="2 3">DSM 29821</strain>
    </source>
</reference>
<protein>
    <recommendedName>
        <fullName evidence="4">Zn-dependent protease DUF2268</fullName>
    </recommendedName>
</protein>
<dbReference type="Proteomes" id="UP000249819">
    <property type="component" value="Unassembled WGS sequence"/>
</dbReference>